<feature type="chain" id="PRO_5004343095" evidence="2">
    <location>
        <begin position="20"/>
        <end position="166"/>
    </location>
</feature>
<sequence length="166" mass="18151">MYFLSLILALTTHLLGASAAPTHSTLPNPLAIPNPNFPTYDTDLAAAIAYARSHPAPSIHAALISAHDENSEATTPTPTSTTSTDANTNTAPSKQNIQCGVYTNIGGHFSFPIYTTEQYCNETEEAEEMDEFFNFYCGFCIVFHGESTDFLAWDFERGLGLWMEKG</sequence>
<feature type="compositionally biased region" description="Low complexity" evidence="1">
    <location>
        <begin position="72"/>
        <end position="91"/>
    </location>
</feature>
<dbReference type="EMBL" id="KB908814">
    <property type="protein sequence ID" value="EOA84175.1"/>
    <property type="molecule type" value="Genomic_DNA"/>
</dbReference>
<accession>R0IG35</accession>
<feature type="region of interest" description="Disordered" evidence="1">
    <location>
        <begin position="68"/>
        <end position="91"/>
    </location>
</feature>
<dbReference type="HOGENOM" id="CLU_1906390_0_0_1"/>
<feature type="signal peptide" evidence="2">
    <location>
        <begin position="1"/>
        <end position="19"/>
    </location>
</feature>
<name>R0IG35_EXST2</name>
<proteinExistence type="predicted"/>
<reference evidence="3 4" key="1">
    <citation type="journal article" date="2012" name="PLoS Pathog.">
        <title>Diverse lifestyles and strategies of plant pathogenesis encoded in the genomes of eighteen Dothideomycetes fungi.</title>
        <authorList>
            <person name="Ohm R.A."/>
            <person name="Feau N."/>
            <person name="Henrissat B."/>
            <person name="Schoch C.L."/>
            <person name="Horwitz B.A."/>
            <person name="Barry K.W."/>
            <person name="Condon B.J."/>
            <person name="Copeland A.C."/>
            <person name="Dhillon B."/>
            <person name="Glaser F."/>
            <person name="Hesse C.N."/>
            <person name="Kosti I."/>
            <person name="LaButti K."/>
            <person name="Lindquist E.A."/>
            <person name="Lucas S."/>
            <person name="Salamov A.A."/>
            <person name="Bradshaw R.E."/>
            <person name="Ciuffetti L."/>
            <person name="Hamelin R.C."/>
            <person name="Kema G.H.J."/>
            <person name="Lawrence C."/>
            <person name="Scott J.A."/>
            <person name="Spatafora J.W."/>
            <person name="Turgeon B.G."/>
            <person name="de Wit P.J.G.M."/>
            <person name="Zhong S."/>
            <person name="Goodwin S.B."/>
            <person name="Grigoriev I.V."/>
        </authorList>
    </citation>
    <scope>NUCLEOTIDE SEQUENCE [LARGE SCALE GENOMIC DNA]</scope>
    <source>
        <strain evidence="4">28A</strain>
    </source>
</reference>
<keyword evidence="4" id="KW-1185">Reference proteome</keyword>
<gene>
    <name evidence="3" type="ORF">SETTUDRAFT_33179</name>
</gene>
<dbReference type="RefSeq" id="XP_008028112.1">
    <property type="nucleotide sequence ID" value="XM_008029921.1"/>
</dbReference>
<evidence type="ECO:0000256" key="2">
    <source>
        <dbReference type="SAM" id="SignalP"/>
    </source>
</evidence>
<dbReference type="Proteomes" id="UP000016935">
    <property type="component" value="Unassembled WGS sequence"/>
</dbReference>
<dbReference type="OrthoDB" id="3678504at2759"/>
<evidence type="ECO:0000256" key="1">
    <source>
        <dbReference type="SAM" id="MobiDB-lite"/>
    </source>
</evidence>
<organism evidence="3 4">
    <name type="scientific">Exserohilum turcicum (strain 28A)</name>
    <name type="common">Northern leaf blight fungus</name>
    <name type="synonym">Setosphaeria turcica</name>
    <dbReference type="NCBI Taxonomy" id="671987"/>
    <lineage>
        <taxon>Eukaryota</taxon>
        <taxon>Fungi</taxon>
        <taxon>Dikarya</taxon>
        <taxon>Ascomycota</taxon>
        <taxon>Pezizomycotina</taxon>
        <taxon>Dothideomycetes</taxon>
        <taxon>Pleosporomycetidae</taxon>
        <taxon>Pleosporales</taxon>
        <taxon>Pleosporineae</taxon>
        <taxon>Pleosporaceae</taxon>
        <taxon>Exserohilum</taxon>
    </lineage>
</organism>
<dbReference type="AlphaFoldDB" id="R0IG35"/>
<dbReference type="GeneID" id="19403740"/>
<evidence type="ECO:0000313" key="4">
    <source>
        <dbReference type="Proteomes" id="UP000016935"/>
    </source>
</evidence>
<keyword evidence="2" id="KW-0732">Signal</keyword>
<evidence type="ECO:0000313" key="3">
    <source>
        <dbReference type="EMBL" id="EOA84175.1"/>
    </source>
</evidence>
<reference evidence="3 4" key="2">
    <citation type="journal article" date="2013" name="PLoS Genet.">
        <title>Comparative genome structure, secondary metabolite, and effector coding capacity across Cochliobolus pathogens.</title>
        <authorList>
            <person name="Condon B.J."/>
            <person name="Leng Y."/>
            <person name="Wu D."/>
            <person name="Bushley K.E."/>
            <person name="Ohm R.A."/>
            <person name="Otillar R."/>
            <person name="Martin J."/>
            <person name="Schackwitz W."/>
            <person name="Grimwood J."/>
            <person name="MohdZainudin N."/>
            <person name="Xue C."/>
            <person name="Wang R."/>
            <person name="Manning V.A."/>
            <person name="Dhillon B."/>
            <person name="Tu Z.J."/>
            <person name="Steffenson B.J."/>
            <person name="Salamov A."/>
            <person name="Sun H."/>
            <person name="Lowry S."/>
            <person name="LaButti K."/>
            <person name="Han J."/>
            <person name="Copeland A."/>
            <person name="Lindquist E."/>
            <person name="Barry K."/>
            <person name="Schmutz J."/>
            <person name="Baker S.E."/>
            <person name="Ciuffetti L.M."/>
            <person name="Grigoriev I.V."/>
            <person name="Zhong S."/>
            <person name="Turgeon B.G."/>
        </authorList>
    </citation>
    <scope>NUCLEOTIDE SEQUENCE [LARGE SCALE GENOMIC DNA]</scope>
    <source>
        <strain evidence="4">28A</strain>
    </source>
</reference>
<dbReference type="eggNOG" id="ENOG502T90H">
    <property type="taxonomic scope" value="Eukaryota"/>
</dbReference>
<protein>
    <submittedName>
        <fullName evidence="3">Uncharacterized protein</fullName>
    </submittedName>
</protein>